<dbReference type="GO" id="GO:0008661">
    <property type="term" value="F:1-deoxy-D-xylulose-5-phosphate synthase activity"/>
    <property type="evidence" value="ECO:0007669"/>
    <property type="project" value="UniProtKB-UniRule"/>
</dbReference>
<dbReference type="GO" id="GO:0019288">
    <property type="term" value="P:isopentenyl diphosphate biosynthetic process, methylerythritol 4-phosphate pathway"/>
    <property type="evidence" value="ECO:0007669"/>
    <property type="project" value="TreeGrafter"/>
</dbReference>
<dbReference type="UniPathway" id="UPA00064">
    <property type="reaction ID" value="UER00091"/>
</dbReference>
<dbReference type="EMBL" id="CP033004">
    <property type="protein sequence ID" value="QCI23425.1"/>
    <property type="molecule type" value="Genomic_DNA"/>
</dbReference>
<dbReference type="PROSITE" id="PS00802">
    <property type="entry name" value="TRANSKETOLASE_2"/>
    <property type="match status" value="1"/>
</dbReference>
<dbReference type="InterPro" id="IPR005477">
    <property type="entry name" value="Dxylulose-5-P_synthase"/>
</dbReference>
<dbReference type="InterPro" id="IPR005475">
    <property type="entry name" value="Transketolase-like_Pyr-bd"/>
</dbReference>
<comment type="cofactor">
    <cofactor evidence="10">
        <name>Mg(2+)</name>
        <dbReference type="ChEBI" id="CHEBI:18420"/>
    </cofactor>
    <text evidence="10">Binds 1 Mg(2+) ion per subunit.</text>
</comment>
<dbReference type="SUPFAM" id="SSF52922">
    <property type="entry name" value="TK C-terminal domain-like"/>
    <property type="match status" value="1"/>
</dbReference>
<evidence type="ECO:0000256" key="8">
    <source>
        <dbReference type="ARBA" id="ARBA00023052"/>
    </source>
</evidence>
<dbReference type="Pfam" id="PF13292">
    <property type="entry name" value="DXP_synthase_N"/>
    <property type="match status" value="1"/>
</dbReference>
<evidence type="ECO:0000256" key="2">
    <source>
        <dbReference type="ARBA" id="ARBA00011081"/>
    </source>
</evidence>
<dbReference type="Gene3D" id="3.40.50.970">
    <property type="match status" value="2"/>
</dbReference>
<keyword evidence="7 10" id="KW-0784">Thiamine biosynthesis</keyword>
<dbReference type="GO" id="GO:0016114">
    <property type="term" value="P:terpenoid biosynthetic process"/>
    <property type="evidence" value="ECO:0007669"/>
    <property type="project" value="UniProtKB-UniRule"/>
</dbReference>
<evidence type="ECO:0000259" key="11">
    <source>
        <dbReference type="SMART" id="SM00861"/>
    </source>
</evidence>
<feature type="binding site" evidence="10">
    <location>
        <begin position="153"/>
        <end position="154"/>
    </location>
    <ligand>
        <name>thiamine diphosphate</name>
        <dbReference type="ChEBI" id="CHEBI:58937"/>
    </ligand>
</feature>
<dbReference type="NCBIfam" id="NF003933">
    <property type="entry name" value="PRK05444.2-2"/>
    <property type="match status" value="1"/>
</dbReference>
<feature type="binding site" evidence="10">
    <location>
        <position position="80"/>
    </location>
    <ligand>
        <name>thiamine diphosphate</name>
        <dbReference type="ChEBI" id="CHEBI:58937"/>
    </ligand>
</feature>
<dbReference type="PANTHER" id="PTHR43322">
    <property type="entry name" value="1-D-DEOXYXYLULOSE 5-PHOSPHATE SYNTHASE-RELATED"/>
    <property type="match status" value="1"/>
</dbReference>
<feature type="binding site" evidence="10">
    <location>
        <position position="370"/>
    </location>
    <ligand>
        <name>thiamine diphosphate</name>
        <dbReference type="ChEBI" id="CHEBI:58937"/>
    </ligand>
</feature>
<dbReference type="FunFam" id="3.40.50.970:FF:000005">
    <property type="entry name" value="1-deoxy-D-xylulose-5-phosphate synthase"/>
    <property type="match status" value="1"/>
</dbReference>
<evidence type="ECO:0000256" key="9">
    <source>
        <dbReference type="ARBA" id="ARBA00023229"/>
    </source>
</evidence>
<dbReference type="NCBIfam" id="TIGR00204">
    <property type="entry name" value="dxs"/>
    <property type="match status" value="1"/>
</dbReference>
<evidence type="ECO:0000313" key="12">
    <source>
        <dbReference type="EMBL" id="QCI23425.1"/>
    </source>
</evidence>
<reference evidence="12 13" key="1">
    <citation type="submission" date="2018-10" db="EMBL/GenBank/DDBJ databases">
        <title>Comparative functional genomics of the obligate endosymbiont Buchnera aphidicola.</title>
        <authorList>
            <person name="Chong R.A."/>
        </authorList>
    </citation>
    <scope>NUCLEOTIDE SEQUENCE [LARGE SCALE GENOMIC DNA]</scope>
    <source>
        <strain evidence="12 13">Mrh</strain>
    </source>
</reference>
<accession>A0A4D6YGF3</accession>
<dbReference type="PROSITE" id="PS00801">
    <property type="entry name" value="TRANSKETOLASE_1"/>
    <property type="match status" value="1"/>
</dbReference>
<evidence type="ECO:0000313" key="13">
    <source>
        <dbReference type="Proteomes" id="UP000298566"/>
    </source>
</evidence>
<sequence>MSFNYIKYPTLYLANSVQKLKLLPLYKLPQLCNELRQYLLETISKSSGHLSSSLGVVEITVALHYVLNTPFDNLIWDVGHQTYPHKILTGRRDNIINIRKRNGIRSFPCREESKYDVFGVGHASTSISSGVGMAIASKKEKKGRRTICVIGDGAITAGMAFEAINHAGNSNINLLVILNHNSMSISKNVGALNNLFSKIVLNHDVITRYKSKNGFGISSDFLNNDEIYQKKYLEDIKSSNTFFDSLGFRYFGPVDGHDVFLLIDVISRLNTQKYTNLLHIITKKGKGYVPAELNPTKWHSVPKFNIITGKMYKKIQDVPTYSEIFGYWLCITAKIDKKLIGITPAMTEGSGMVNFSKNFPDQYFDVAIAEQHAVTFSAGLAISGYRPVLSIYSTFLQRAYDQVIHDVALQKLPVLFAIDRAGIIGQDGETHQGLFDLTYLRCIPNIIIMTPSNENECLQMLYTGYHYRKGPSAVRYPRGIGIGTTLQSMRSIPIGKGILTRLGKNTAILNFGPLYIFAEQVAIKLDFTLVDMRFVKPLDVNLILNLTKCHNFFVTLEEGMISGGAGSSINEFLMNEKISIPVLNIGIPDTFIPQGTQTEIRSECKLDANGILEKILLWLNK</sequence>
<dbReference type="SMART" id="SM00861">
    <property type="entry name" value="Transket_pyr"/>
    <property type="match status" value="1"/>
</dbReference>
<dbReference type="Gene3D" id="3.40.50.920">
    <property type="match status" value="1"/>
</dbReference>
<keyword evidence="5 10" id="KW-0479">Metal-binding</keyword>
<keyword evidence="4 10" id="KW-0808">Transferase</keyword>
<feature type="binding site" evidence="10">
    <location>
        <position position="181"/>
    </location>
    <ligand>
        <name>Mg(2+)</name>
        <dbReference type="ChEBI" id="CHEBI:18420"/>
    </ligand>
</feature>
<feature type="binding site" evidence="10">
    <location>
        <position position="181"/>
    </location>
    <ligand>
        <name>thiamine diphosphate</name>
        <dbReference type="ChEBI" id="CHEBI:58937"/>
    </ligand>
</feature>
<keyword evidence="6 10" id="KW-0460">Magnesium</keyword>
<dbReference type="CDD" id="cd07033">
    <property type="entry name" value="TPP_PYR_DXS_TK_like"/>
    <property type="match status" value="1"/>
</dbReference>
<feature type="binding site" evidence="10">
    <location>
        <position position="288"/>
    </location>
    <ligand>
        <name>thiamine diphosphate</name>
        <dbReference type="ChEBI" id="CHEBI:58937"/>
    </ligand>
</feature>
<evidence type="ECO:0000256" key="1">
    <source>
        <dbReference type="ARBA" id="ARBA00004980"/>
    </source>
</evidence>
<dbReference type="GO" id="GO:0000287">
    <property type="term" value="F:magnesium ion binding"/>
    <property type="evidence" value="ECO:0007669"/>
    <property type="project" value="UniProtKB-UniRule"/>
</dbReference>
<feature type="domain" description="Transketolase-like pyrimidine-binding" evidence="11">
    <location>
        <begin position="319"/>
        <end position="484"/>
    </location>
</feature>
<dbReference type="OrthoDB" id="9803371at2"/>
<dbReference type="CDD" id="cd02007">
    <property type="entry name" value="TPP_DXS"/>
    <property type="match status" value="1"/>
</dbReference>
<dbReference type="RefSeq" id="WP_158336634.1">
    <property type="nucleotide sequence ID" value="NZ_CP033004.1"/>
</dbReference>
<proteinExistence type="inferred from homology"/>
<keyword evidence="8 10" id="KW-0786">Thiamine pyrophosphate</keyword>
<dbReference type="GO" id="GO:0009228">
    <property type="term" value="P:thiamine biosynthetic process"/>
    <property type="evidence" value="ECO:0007669"/>
    <property type="project" value="UniProtKB-UniRule"/>
</dbReference>
<dbReference type="InterPro" id="IPR009014">
    <property type="entry name" value="Transketo_C/PFOR_II"/>
</dbReference>
<gene>
    <name evidence="10" type="primary">dxs</name>
    <name evidence="12" type="ORF">D9V73_02150</name>
</gene>
<dbReference type="InterPro" id="IPR020826">
    <property type="entry name" value="Transketolase_BS"/>
</dbReference>
<evidence type="ECO:0000256" key="4">
    <source>
        <dbReference type="ARBA" id="ARBA00022679"/>
    </source>
</evidence>
<comment type="subunit">
    <text evidence="3 10">Homodimer.</text>
</comment>
<dbReference type="Proteomes" id="UP000298566">
    <property type="component" value="Chromosome"/>
</dbReference>
<dbReference type="Pfam" id="PF02779">
    <property type="entry name" value="Transket_pyr"/>
    <property type="match status" value="1"/>
</dbReference>
<dbReference type="Pfam" id="PF02780">
    <property type="entry name" value="Transketolase_C"/>
    <property type="match status" value="1"/>
</dbReference>
<evidence type="ECO:0000256" key="5">
    <source>
        <dbReference type="ARBA" id="ARBA00022723"/>
    </source>
</evidence>
<evidence type="ECO:0000256" key="3">
    <source>
        <dbReference type="ARBA" id="ARBA00011738"/>
    </source>
</evidence>
<dbReference type="InterPro" id="IPR029061">
    <property type="entry name" value="THDP-binding"/>
</dbReference>
<name>A0A4D6YGF3_BUCMH</name>
<evidence type="ECO:0000256" key="6">
    <source>
        <dbReference type="ARBA" id="ARBA00022842"/>
    </source>
</evidence>
<organism evidence="12 13">
    <name type="scientific">Buchnera aphidicola subsp. Melaphis rhois</name>
    <dbReference type="NCBI Taxonomy" id="118103"/>
    <lineage>
        <taxon>Bacteria</taxon>
        <taxon>Pseudomonadati</taxon>
        <taxon>Pseudomonadota</taxon>
        <taxon>Gammaproteobacteria</taxon>
        <taxon>Enterobacterales</taxon>
        <taxon>Erwiniaceae</taxon>
        <taxon>Buchnera</taxon>
    </lineage>
</organism>
<dbReference type="GO" id="GO:0005829">
    <property type="term" value="C:cytosol"/>
    <property type="evidence" value="ECO:0007669"/>
    <property type="project" value="TreeGrafter"/>
</dbReference>
<keyword evidence="9 10" id="KW-0414">Isoprene biosynthesis</keyword>
<comment type="function">
    <text evidence="10">Catalyzes the acyloin condensation reaction between C atoms 2 and 3 of pyruvate and glyceraldehyde 3-phosphate to yield 1-deoxy-D-xylulose-5-phosphate (DXP).</text>
</comment>
<dbReference type="HAMAP" id="MF_00315">
    <property type="entry name" value="DXP_synth"/>
    <property type="match status" value="1"/>
</dbReference>
<dbReference type="EC" id="2.2.1.7" evidence="10"/>
<comment type="pathway">
    <text evidence="1 10">Metabolic intermediate biosynthesis; 1-deoxy-D-xylulose 5-phosphate biosynthesis; 1-deoxy-D-xylulose 5-phosphate from D-glyceraldehyde 3-phosphate and pyruvate: step 1/1.</text>
</comment>
<dbReference type="GO" id="GO:0030976">
    <property type="term" value="F:thiamine pyrophosphate binding"/>
    <property type="evidence" value="ECO:0007669"/>
    <property type="project" value="UniProtKB-UniRule"/>
</dbReference>
<feature type="binding site" evidence="10">
    <location>
        <position position="152"/>
    </location>
    <ligand>
        <name>Mg(2+)</name>
        <dbReference type="ChEBI" id="CHEBI:18420"/>
    </ligand>
</feature>
<comment type="similarity">
    <text evidence="2 10">Belongs to the transketolase family. DXPS subfamily.</text>
</comment>
<dbReference type="InterPro" id="IPR033248">
    <property type="entry name" value="Transketolase_C"/>
</dbReference>
<evidence type="ECO:0000256" key="7">
    <source>
        <dbReference type="ARBA" id="ARBA00022977"/>
    </source>
</evidence>
<evidence type="ECO:0000256" key="10">
    <source>
        <dbReference type="HAMAP-Rule" id="MF_00315"/>
    </source>
</evidence>
<dbReference type="AlphaFoldDB" id="A0A4D6YGF3"/>
<feature type="binding site" evidence="10">
    <location>
        <begin position="121"/>
        <end position="123"/>
    </location>
    <ligand>
        <name>thiamine diphosphate</name>
        <dbReference type="ChEBI" id="CHEBI:58937"/>
    </ligand>
</feature>
<dbReference type="SUPFAM" id="SSF52518">
    <property type="entry name" value="Thiamin diphosphate-binding fold (THDP-binding)"/>
    <property type="match status" value="2"/>
</dbReference>
<protein>
    <recommendedName>
        <fullName evidence="10">1-deoxy-D-xylulose-5-phosphate synthase</fullName>
        <ecNumber evidence="10">2.2.1.7</ecNumber>
    </recommendedName>
    <alternativeName>
        <fullName evidence="10">1-deoxyxylulose-5-phosphate synthase</fullName>
        <shortName evidence="10">DXP synthase</shortName>
        <shortName evidence="10">DXPS</shortName>
    </alternativeName>
</protein>
<dbReference type="PANTHER" id="PTHR43322:SF5">
    <property type="entry name" value="1-DEOXY-D-XYLULOSE-5-PHOSPHATE SYNTHASE, CHLOROPLASTIC"/>
    <property type="match status" value="1"/>
</dbReference>
<comment type="catalytic activity">
    <reaction evidence="10">
        <text>D-glyceraldehyde 3-phosphate + pyruvate + H(+) = 1-deoxy-D-xylulose 5-phosphate + CO2</text>
        <dbReference type="Rhea" id="RHEA:12605"/>
        <dbReference type="ChEBI" id="CHEBI:15361"/>
        <dbReference type="ChEBI" id="CHEBI:15378"/>
        <dbReference type="ChEBI" id="CHEBI:16526"/>
        <dbReference type="ChEBI" id="CHEBI:57792"/>
        <dbReference type="ChEBI" id="CHEBI:59776"/>
        <dbReference type="EC" id="2.2.1.7"/>
    </reaction>
</comment>
<dbReference type="InterPro" id="IPR049557">
    <property type="entry name" value="Transketolase_CS"/>
</dbReference>
<comment type="cofactor">
    <cofactor evidence="10">
        <name>thiamine diphosphate</name>
        <dbReference type="ChEBI" id="CHEBI:58937"/>
    </cofactor>
    <text evidence="10">Binds 1 thiamine pyrophosphate per subunit.</text>
</comment>